<feature type="coiled-coil region" evidence="5">
    <location>
        <begin position="669"/>
        <end position="744"/>
    </location>
</feature>
<feature type="coiled-coil region" evidence="5">
    <location>
        <begin position="372"/>
        <end position="406"/>
    </location>
</feature>
<dbReference type="AlphaFoldDB" id="A0AAV7JGC7"/>
<name>A0AAV7JGC7_9METZ</name>
<evidence type="ECO:0000256" key="4">
    <source>
        <dbReference type="ARBA" id="ARBA00045182"/>
    </source>
</evidence>
<evidence type="ECO:0000256" key="2">
    <source>
        <dbReference type="ARBA" id="ARBA00016725"/>
    </source>
</evidence>
<dbReference type="EMBL" id="JAKMXF010000335">
    <property type="protein sequence ID" value="KAI6647940.1"/>
    <property type="molecule type" value="Genomic_DNA"/>
</dbReference>
<keyword evidence="3 5" id="KW-0175">Coiled coil</keyword>
<evidence type="ECO:0000256" key="3">
    <source>
        <dbReference type="ARBA" id="ARBA00023054"/>
    </source>
</evidence>
<comment type="similarity">
    <text evidence="1">Belongs to the CCDC39 family.</text>
</comment>
<comment type="function">
    <text evidence="4">Required for assembly of dynein regulatory complex (DRC) and inner dynein arm (IDA) complexes, which are responsible for ciliary beat regulation, thereby playing a central role in motility in cilia and flagella. Probably acts together with CCDC40 to form a molecular ruler that determines the 96 nanometer (nm) repeat length and arrangements of components in cilia and flagella. Not required for outer dynein arm complexes assembly.</text>
</comment>
<gene>
    <name evidence="7" type="ORF">LOD99_8400</name>
</gene>
<evidence type="ECO:0000256" key="5">
    <source>
        <dbReference type="SAM" id="Coils"/>
    </source>
</evidence>
<proteinExistence type="inferred from homology"/>
<feature type="compositionally biased region" description="Polar residues" evidence="6">
    <location>
        <begin position="875"/>
        <end position="891"/>
    </location>
</feature>
<dbReference type="GO" id="GO:0060287">
    <property type="term" value="P:epithelial cilium movement involved in determination of left/right asymmetry"/>
    <property type="evidence" value="ECO:0007669"/>
    <property type="project" value="TreeGrafter"/>
</dbReference>
<feature type="coiled-coil region" evidence="5">
    <location>
        <begin position="267"/>
        <end position="343"/>
    </location>
</feature>
<feature type="region of interest" description="Disordered" evidence="6">
    <location>
        <begin position="928"/>
        <end position="976"/>
    </location>
</feature>
<evidence type="ECO:0000313" key="7">
    <source>
        <dbReference type="EMBL" id="KAI6647940.1"/>
    </source>
</evidence>
<organism evidence="7 8">
    <name type="scientific">Oopsacas minuta</name>
    <dbReference type="NCBI Taxonomy" id="111878"/>
    <lineage>
        <taxon>Eukaryota</taxon>
        <taxon>Metazoa</taxon>
        <taxon>Porifera</taxon>
        <taxon>Hexactinellida</taxon>
        <taxon>Hexasterophora</taxon>
        <taxon>Lyssacinosida</taxon>
        <taxon>Leucopsacidae</taxon>
        <taxon>Oopsacas</taxon>
    </lineage>
</organism>
<dbReference type="PANTHER" id="PTHR18962:SF0">
    <property type="entry name" value="COILED-COIL DOMAIN-CONTAINING PROTEIN 39"/>
    <property type="match status" value="1"/>
</dbReference>
<feature type="coiled-coil region" evidence="5">
    <location>
        <begin position="463"/>
        <end position="530"/>
    </location>
</feature>
<dbReference type="GO" id="GO:0036159">
    <property type="term" value="P:inner dynein arm assembly"/>
    <property type="evidence" value="ECO:0007669"/>
    <property type="project" value="InterPro"/>
</dbReference>
<comment type="caution">
    <text evidence="7">The sequence shown here is derived from an EMBL/GenBank/DDBJ whole genome shotgun (WGS) entry which is preliminary data.</text>
</comment>
<feature type="coiled-coil region" evidence="5">
    <location>
        <begin position="791"/>
        <end position="818"/>
    </location>
</feature>
<dbReference type="InterPro" id="IPR033290">
    <property type="entry name" value="CCDC39"/>
</dbReference>
<dbReference type="PANTHER" id="PTHR18962">
    <property type="entry name" value="COILED-COIL DOMAIN-CONTAINING PROTEIN 39"/>
    <property type="match status" value="1"/>
</dbReference>
<dbReference type="GO" id="GO:0005930">
    <property type="term" value="C:axoneme"/>
    <property type="evidence" value="ECO:0007669"/>
    <property type="project" value="InterPro"/>
</dbReference>
<evidence type="ECO:0000256" key="6">
    <source>
        <dbReference type="SAM" id="MobiDB-lite"/>
    </source>
</evidence>
<feature type="region of interest" description="Disordered" evidence="6">
    <location>
        <begin position="875"/>
        <end position="898"/>
    </location>
</feature>
<keyword evidence="8" id="KW-1185">Reference proteome</keyword>
<accession>A0AAV7JGC7</accession>
<sequence>MDLSRITELGLGIGLEGGVGALPVASEENKQLRAEVLEQSRELSTLRRDTRTQKDRGRLLQEHLALIRQELQHTQGLLTARERVKEGEQHMRLLAEREISRLSGDHKRIEGEYSSINERLAQLESAVYKDKSKLQQISEEINWDQQTRNEWLKKQSKEEDDVITIEKYSRQDEARIKTLSLEMEKLEGECRASRKQLEDEVTDTISNQIALDKVAEEYRDTHKEREELLKQWEAILDQMKRRDGSIELTAKELESVKTTISEQENALDQKKQFLLNEEGNNEELEKKHNITERLVAKQRLEYNEAESSRLQFRDELETLKYTVDRTAADLETLRGECNHLNRNGKEQTQKLTEMQGTVVALREQLSKSTYSTLSSEERAQKLESILKQEENEIMESNRKSDLLRDKEFKIIQQVQEVKEKEATMLGEEQGYRAAHRNLTSNLQKLDKQSLQQQELIYTQDYQIVQLEKRLGRLEGETSAEEKKALQDKITELNERKDYEDKQELLLTNQLKRLEDELRRVGREDSKNREEEADLQGKIDEVTLYLDSTQRLIKKVTREKQESMVDRNLLKLQVRKLRDSLFTRADEVYSLEKRKLELITAMTERSKEIDLFKEMIEAQIRSSANDKQKVNFELHQRLAQIDKLQKRYEIVSLSLAPPEGEEVHSQAYYVIKAAQEREELQREGDELDAKIRKAEREIRALENTLGLIFDRNESFRKSLLRADNKSELSNERSILEKQLNSTLDKSRFKERQKRELLGDLGHMENRLRDMLSDEHSVANVIEKKRISVEQTNKSITEQKEKVDRSLKQLTKAYRELKGKCDANKVSNIEKDIALRDLRDLNVASVQEMVQVSEKDLSMLDSLHTIFSQVGLPTVQSTLTSRPGSQVSLGSSRHTSRVPSCVPSAVSSAVTMGEKETGQVVATKTVEIGLDLPSEPGSRKSSADSYKRSAQSSRVPSVASSRASSSRKSQTKIEIILS</sequence>
<dbReference type="GO" id="GO:0005576">
    <property type="term" value="C:extracellular region"/>
    <property type="evidence" value="ECO:0007669"/>
    <property type="project" value="GOC"/>
</dbReference>
<feature type="compositionally biased region" description="Basic and acidic residues" evidence="6">
    <location>
        <begin position="935"/>
        <end position="945"/>
    </location>
</feature>
<evidence type="ECO:0000256" key="1">
    <source>
        <dbReference type="ARBA" id="ARBA00005805"/>
    </source>
</evidence>
<protein>
    <recommendedName>
        <fullName evidence="2">Coiled-coil domain-containing protein 39</fullName>
    </recommendedName>
</protein>
<feature type="compositionally biased region" description="Low complexity" evidence="6">
    <location>
        <begin position="946"/>
        <end position="966"/>
    </location>
</feature>
<reference evidence="7 8" key="1">
    <citation type="journal article" date="2023" name="BMC Biol.">
        <title>The compact genome of the sponge Oopsacas minuta (Hexactinellida) is lacking key metazoan core genes.</title>
        <authorList>
            <person name="Santini S."/>
            <person name="Schenkelaars Q."/>
            <person name="Jourda C."/>
            <person name="Duchesne M."/>
            <person name="Belahbib H."/>
            <person name="Rocher C."/>
            <person name="Selva M."/>
            <person name="Riesgo A."/>
            <person name="Vervoort M."/>
            <person name="Leys S.P."/>
            <person name="Kodjabachian L."/>
            <person name="Le Bivic A."/>
            <person name="Borchiellini C."/>
            <person name="Claverie J.M."/>
            <person name="Renard E."/>
        </authorList>
    </citation>
    <scope>NUCLEOTIDE SEQUENCE [LARGE SCALE GENOMIC DNA]</scope>
    <source>
        <strain evidence="7">SPO-2</strain>
    </source>
</reference>
<dbReference type="Pfam" id="PF24161">
    <property type="entry name" value="CCDC39"/>
    <property type="match status" value="1"/>
</dbReference>
<dbReference type="GO" id="GO:0060285">
    <property type="term" value="P:cilium-dependent cell motility"/>
    <property type="evidence" value="ECO:0007669"/>
    <property type="project" value="TreeGrafter"/>
</dbReference>
<feature type="coiled-coil region" evidence="5">
    <location>
        <begin position="169"/>
        <end position="242"/>
    </location>
</feature>
<evidence type="ECO:0000313" key="8">
    <source>
        <dbReference type="Proteomes" id="UP001165289"/>
    </source>
</evidence>
<dbReference type="Proteomes" id="UP001165289">
    <property type="component" value="Unassembled WGS sequence"/>
</dbReference>